<evidence type="ECO:0000256" key="1">
    <source>
        <dbReference type="ARBA" id="ARBA00000885"/>
    </source>
</evidence>
<dbReference type="PROSITE" id="PS51416">
    <property type="entry name" value="MIB_HERC2"/>
    <property type="match status" value="1"/>
</dbReference>
<dbReference type="SUPFAM" id="SSF159034">
    <property type="entry name" value="Mib/herc2 domain-like"/>
    <property type="match status" value="1"/>
</dbReference>
<organism evidence="7">
    <name type="scientific">Medioppia subpectinata</name>
    <dbReference type="NCBI Taxonomy" id="1979941"/>
    <lineage>
        <taxon>Eukaryota</taxon>
        <taxon>Metazoa</taxon>
        <taxon>Ecdysozoa</taxon>
        <taxon>Arthropoda</taxon>
        <taxon>Chelicerata</taxon>
        <taxon>Arachnida</taxon>
        <taxon>Acari</taxon>
        <taxon>Acariformes</taxon>
        <taxon>Sarcoptiformes</taxon>
        <taxon>Oribatida</taxon>
        <taxon>Brachypylina</taxon>
        <taxon>Oppioidea</taxon>
        <taxon>Oppiidae</taxon>
        <taxon>Medioppia</taxon>
    </lineage>
</organism>
<dbReference type="EMBL" id="CAJPIZ010038218">
    <property type="protein sequence ID" value="CAG2121245.1"/>
    <property type="molecule type" value="Genomic_DNA"/>
</dbReference>
<evidence type="ECO:0000256" key="2">
    <source>
        <dbReference type="ARBA" id="ARBA00022679"/>
    </source>
</evidence>
<dbReference type="InterPro" id="IPR045322">
    <property type="entry name" value="HECTD1/TRIP12-like"/>
</dbReference>
<dbReference type="SUPFAM" id="SSF49785">
    <property type="entry name" value="Galactose-binding domain-like"/>
    <property type="match status" value="1"/>
</dbReference>
<dbReference type="InterPro" id="IPR012919">
    <property type="entry name" value="SUN_dom"/>
</dbReference>
<keyword evidence="2 3" id="KW-0808">Transferase</keyword>
<dbReference type="UniPathway" id="UPA00143"/>
<evidence type="ECO:0000256" key="5">
    <source>
        <dbReference type="SAM" id="MobiDB-lite"/>
    </source>
</evidence>
<dbReference type="GO" id="GO:0061630">
    <property type="term" value="F:ubiquitin protein ligase activity"/>
    <property type="evidence" value="ECO:0007669"/>
    <property type="project" value="UniProtKB-UniRule"/>
</dbReference>
<evidence type="ECO:0000256" key="3">
    <source>
        <dbReference type="RuleBase" id="RU369009"/>
    </source>
</evidence>
<comment type="similarity">
    <text evidence="3">Belongs to the UPL family. K-HECT subfamily.</text>
</comment>
<feature type="non-terminal residue" evidence="7">
    <location>
        <position position="1"/>
    </location>
</feature>
<evidence type="ECO:0000259" key="6">
    <source>
        <dbReference type="PROSITE" id="PS51416"/>
    </source>
</evidence>
<keyword evidence="3" id="KW-0833">Ubl conjugation pathway</keyword>
<proteinExistence type="inferred from homology"/>
<dbReference type="GO" id="GO:0070534">
    <property type="term" value="P:protein K63-linked ubiquitination"/>
    <property type="evidence" value="ECO:0007669"/>
    <property type="project" value="TreeGrafter"/>
</dbReference>
<dbReference type="Pfam" id="PF06701">
    <property type="entry name" value="MIB_HERC2"/>
    <property type="match status" value="1"/>
</dbReference>
<dbReference type="PANTHER" id="PTHR45670:SF1">
    <property type="entry name" value="E3 UBIQUITIN-PROTEIN LIGASE HECTD1"/>
    <property type="match status" value="1"/>
</dbReference>
<dbReference type="PANTHER" id="PTHR45670">
    <property type="entry name" value="E3 UBIQUITIN-PROTEIN LIGASE TRIP12"/>
    <property type="match status" value="1"/>
</dbReference>
<dbReference type="GO" id="GO:0043161">
    <property type="term" value="P:proteasome-mediated ubiquitin-dependent protein catabolic process"/>
    <property type="evidence" value="ECO:0007669"/>
    <property type="project" value="TreeGrafter"/>
</dbReference>
<feature type="non-terminal residue" evidence="7">
    <location>
        <position position="305"/>
    </location>
</feature>
<feature type="coiled-coil region" evidence="4">
    <location>
        <begin position="98"/>
        <end position="125"/>
    </location>
</feature>
<keyword evidence="4" id="KW-0175">Coiled coil</keyword>
<protein>
    <recommendedName>
        <fullName evidence="3">E3 ubiquitin-protein ligase</fullName>
        <ecNumber evidence="3">2.3.2.26</ecNumber>
    </recommendedName>
</protein>
<comment type="function">
    <text evidence="3">E3 ubiquitin-protein ligase which accepts ubiquitin from an E2 ubiquitin-conjugating enzyme in the form of a thioester and then directly transfers the ubiquitin to targeted substrates.</text>
</comment>
<dbReference type="InterPro" id="IPR037252">
    <property type="entry name" value="Mib_Herc2_sf"/>
</dbReference>
<dbReference type="Gene3D" id="2.60.120.260">
    <property type="entry name" value="Galactose-binding domain-like"/>
    <property type="match status" value="1"/>
</dbReference>
<accession>A0A7R9LS60</accession>
<evidence type="ECO:0000313" key="8">
    <source>
        <dbReference type="Proteomes" id="UP000759131"/>
    </source>
</evidence>
<dbReference type="EC" id="2.3.2.26" evidence="3"/>
<dbReference type="Proteomes" id="UP000759131">
    <property type="component" value="Unassembled WGS sequence"/>
</dbReference>
<feature type="compositionally biased region" description="Low complexity" evidence="5">
    <location>
        <begin position="245"/>
        <end position="260"/>
    </location>
</feature>
<dbReference type="InterPro" id="IPR008979">
    <property type="entry name" value="Galactose-bd-like_sf"/>
</dbReference>
<feature type="region of interest" description="Disordered" evidence="5">
    <location>
        <begin position="237"/>
        <end position="260"/>
    </location>
</feature>
<comment type="pathway">
    <text evidence="3">Protein modification; protein ubiquitination.</text>
</comment>
<keyword evidence="8" id="KW-1185">Reference proteome</keyword>
<dbReference type="GO" id="GO:0016607">
    <property type="term" value="C:nuclear speck"/>
    <property type="evidence" value="ECO:0007669"/>
    <property type="project" value="TreeGrafter"/>
</dbReference>
<gene>
    <name evidence="7" type="ORF">OSB1V03_LOCUS21191</name>
</gene>
<reference evidence="7" key="1">
    <citation type="submission" date="2020-11" db="EMBL/GenBank/DDBJ databases">
        <authorList>
            <person name="Tran Van P."/>
        </authorList>
    </citation>
    <scope>NUCLEOTIDE SEQUENCE</scope>
</reference>
<dbReference type="OrthoDB" id="412600at2759"/>
<evidence type="ECO:0000256" key="4">
    <source>
        <dbReference type="SAM" id="Coils"/>
    </source>
</evidence>
<dbReference type="InterPro" id="IPR010606">
    <property type="entry name" value="Mib_Herc2"/>
</dbReference>
<dbReference type="Gene3D" id="2.30.30.40">
    <property type="entry name" value="SH3 Domains"/>
    <property type="match status" value="1"/>
</dbReference>
<dbReference type="FunFam" id="2.30.30.40:FF:000085">
    <property type="entry name" value="E3 ubiquitin-protein ligase HECTD1 isoform X1"/>
    <property type="match status" value="1"/>
</dbReference>
<feature type="domain" description="MIB/HERC2" evidence="6">
    <location>
        <begin position="118"/>
        <end position="190"/>
    </location>
</feature>
<dbReference type="Pfam" id="PF07738">
    <property type="entry name" value="Sad1_UNC"/>
    <property type="match status" value="1"/>
</dbReference>
<evidence type="ECO:0000313" key="7">
    <source>
        <dbReference type="EMBL" id="CAD7646897.1"/>
    </source>
</evidence>
<comment type="catalytic activity">
    <reaction evidence="1 3">
        <text>S-ubiquitinyl-[E2 ubiquitin-conjugating enzyme]-L-cysteine + [acceptor protein]-L-lysine = [E2 ubiquitin-conjugating enzyme]-L-cysteine + N(6)-ubiquitinyl-[acceptor protein]-L-lysine.</text>
        <dbReference type="EC" id="2.3.2.26"/>
    </reaction>
</comment>
<dbReference type="GO" id="GO:0046872">
    <property type="term" value="F:metal ion binding"/>
    <property type="evidence" value="ECO:0007669"/>
    <property type="project" value="InterPro"/>
</dbReference>
<name>A0A7R9LS60_9ACAR</name>
<sequence length="305" mass="33265">PSSYTLRHARGYGRSALRNWLFQVSKDGNNWTTLYTHSDDCSLNEPGSTASWNLTVPGDEKQGWRHIRVQQSGKNASGQTHYLSLSGFEIYGTVTGVCDDLGRAAKEAEANLRRQRRHVRQQLRHMVVNARVTRGPDWKWRDQDGAPIGEGLITGELHNGWIDVQWDHGGSNSYRMGAEGKYDLRLAPNFDPDMVVKSATLPTLTTLTQQLSPTIAPVAITNTTDTIAAKGLVSTPNTMFPGRKSSSTSSLLEPSSSSNSRITVACTEQASSADSLVARKAMIAGSLTRSAGDSSLCDRKSNENV</sequence>
<dbReference type="AlphaFoldDB" id="A0A7R9LS60"/>
<dbReference type="EMBL" id="OC892793">
    <property type="protein sequence ID" value="CAD7646897.1"/>
    <property type="molecule type" value="Genomic_DNA"/>
</dbReference>